<gene>
    <name evidence="2" type="ORF">EJ06DRAFT_556604</name>
</gene>
<evidence type="ECO:0008006" key="4">
    <source>
        <dbReference type="Google" id="ProtNLM"/>
    </source>
</evidence>
<keyword evidence="3" id="KW-1185">Reference proteome</keyword>
<keyword evidence="1" id="KW-0472">Membrane</keyword>
<protein>
    <recommendedName>
        <fullName evidence="4">Methyltransferase domain-containing protein</fullName>
    </recommendedName>
</protein>
<organism evidence="2 3">
    <name type="scientific">Trichodelitschia bisporula</name>
    <dbReference type="NCBI Taxonomy" id="703511"/>
    <lineage>
        <taxon>Eukaryota</taxon>
        <taxon>Fungi</taxon>
        <taxon>Dikarya</taxon>
        <taxon>Ascomycota</taxon>
        <taxon>Pezizomycotina</taxon>
        <taxon>Dothideomycetes</taxon>
        <taxon>Dothideomycetes incertae sedis</taxon>
        <taxon>Phaeotrichales</taxon>
        <taxon>Phaeotrichaceae</taxon>
        <taxon>Trichodelitschia</taxon>
    </lineage>
</organism>
<dbReference type="Proteomes" id="UP000799640">
    <property type="component" value="Unassembled WGS sequence"/>
</dbReference>
<feature type="transmembrane region" description="Helical" evidence="1">
    <location>
        <begin position="202"/>
        <end position="223"/>
    </location>
</feature>
<accession>A0A6G1HWM3</accession>
<sequence length="286" mass="31266">MLTAQWTHRIPFLQQVSPAELAASLIIRTLDGIPNGDKDKLSVVDFCSGAGGPTPTIEAHVNARRIESNKESIPFLLTDIHPHIESWTSLCAKSEHLRFVPEPVDATDPPAAVISATACTNDSAAGIISGRRVFRLFCLSFHHFDDALARRVMESTLATADGIAIVELQTRDLGSLVLMLGFFGVIFVVTIMWFWGDWGQLALTYLFPAVPLVVVFDGLVSALRVRGFGEVMVLVGGKEVCVKKTVGSEGRRVQRAEVGKWVFEGGSEVHTWPLGYMSWVVGYKKG</sequence>
<evidence type="ECO:0000313" key="2">
    <source>
        <dbReference type="EMBL" id="KAF2400266.1"/>
    </source>
</evidence>
<dbReference type="AlphaFoldDB" id="A0A6G1HWM3"/>
<keyword evidence="1" id="KW-1133">Transmembrane helix</keyword>
<keyword evidence="1" id="KW-0812">Transmembrane</keyword>
<feature type="transmembrane region" description="Helical" evidence="1">
    <location>
        <begin position="176"/>
        <end position="196"/>
    </location>
</feature>
<dbReference type="EMBL" id="ML996695">
    <property type="protein sequence ID" value="KAF2400266.1"/>
    <property type="molecule type" value="Genomic_DNA"/>
</dbReference>
<dbReference type="OrthoDB" id="2101715at2759"/>
<evidence type="ECO:0000313" key="3">
    <source>
        <dbReference type="Proteomes" id="UP000799640"/>
    </source>
</evidence>
<evidence type="ECO:0000256" key="1">
    <source>
        <dbReference type="SAM" id="Phobius"/>
    </source>
</evidence>
<reference evidence="2" key="1">
    <citation type="journal article" date="2020" name="Stud. Mycol.">
        <title>101 Dothideomycetes genomes: a test case for predicting lifestyles and emergence of pathogens.</title>
        <authorList>
            <person name="Haridas S."/>
            <person name="Albert R."/>
            <person name="Binder M."/>
            <person name="Bloem J."/>
            <person name="Labutti K."/>
            <person name="Salamov A."/>
            <person name="Andreopoulos B."/>
            <person name="Baker S."/>
            <person name="Barry K."/>
            <person name="Bills G."/>
            <person name="Bluhm B."/>
            <person name="Cannon C."/>
            <person name="Castanera R."/>
            <person name="Culley D."/>
            <person name="Daum C."/>
            <person name="Ezra D."/>
            <person name="Gonzalez J."/>
            <person name="Henrissat B."/>
            <person name="Kuo A."/>
            <person name="Liang C."/>
            <person name="Lipzen A."/>
            <person name="Lutzoni F."/>
            <person name="Magnuson J."/>
            <person name="Mondo S."/>
            <person name="Nolan M."/>
            <person name="Ohm R."/>
            <person name="Pangilinan J."/>
            <person name="Park H.-J."/>
            <person name="Ramirez L."/>
            <person name="Alfaro M."/>
            <person name="Sun H."/>
            <person name="Tritt A."/>
            <person name="Yoshinaga Y."/>
            <person name="Zwiers L.-H."/>
            <person name="Turgeon B."/>
            <person name="Goodwin S."/>
            <person name="Spatafora J."/>
            <person name="Crous P."/>
            <person name="Grigoriev I."/>
        </authorList>
    </citation>
    <scope>NUCLEOTIDE SEQUENCE</scope>
    <source>
        <strain evidence="2">CBS 262.69</strain>
    </source>
</reference>
<proteinExistence type="predicted"/>
<name>A0A6G1HWM3_9PEZI</name>